<keyword evidence="2" id="KW-0808">Transferase</keyword>
<evidence type="ECO:0000256" key="8">
    <source>
        <dbReference type="SAM" id="MobiDB-lite"/>
    </source>
</evidence>
<feature type="compositionally biased region" description="Polar residues" evidence="8">
    <location>
        <begin position="3232"/>
        <end position="3246"/>
    </location>
</feature>
<dbReference type="PANTHER" id="PTHR37984:SF5">
    <property type="entry name" value="PROTEIN NYNRIN-LIKE"/>
    <property type="match status" value="1"/>
</dbReference>
<dbReference type="PANTHER" id="PTHR37984">
    <property type="entry name" value="PROTEIN CBG26694"/>
    <property type="match status" value="1"/>
</dbReference>
<keyword evidence="7" id="KW-0695">RNA-directed DNA polymerase</keyword>
<feature type="region of interest" description="Disordered" evidence="8">
    <location>
        <begin position="409"/>
        <end position="479"/>
    </location>
</feature>
<dbReference type="PROSITE" id="PS50878">
    <property type="entry name" value="RT_POL"/>
    <property type="match status" value="1"/>
</dbReference>
<protein>
    <recommendedName>
        <fullName evidence="1">RNA-directed DNA polymerase</fullName>
        <ecNumber evidence="1">2.7.7.49</ecNumber>
    </recommendedName>
</protein>
<keyword evidence="5" id="KW-0255">Endonuclease</keyword>
<dbReference type="EnsemblMetazoa" id="tetur10g05864.1">
    <property type="protein sequence ID" value="tetur10g05864.1"/>
    <property type="gene ID" value="tetur10g05864"/>
</dbReference>
<feature type="region of interest" description="Disordered" evidence="8">
    <location>
        <begin position="3262"/>
        <end position="3492"/>
    </location>
</feature>
<evidence type="ECO:0000256" key="4">
    <source>
        <dbReference type="ARBA" id="ARBA00022722"/>
    </source>
</evidence>
<feature type="compositionally biased region" description="Low complexity" evidence="8">
    <location>
        <begin position="3407"/>
        <end position="3438"/>
    </location>
</feature>
<dbReference type="EC" id="2.7.7.49" evidence="1"/>
<dbReference type="Proteomes" id="UP000015104">
    <property type="component" value="Unassembled WGS sequence"/>
</dbReference>
<dbReference type="InterPro" id="IPR012337">
    <property type="entry name" value="RNaseH-like_sf"/>
</dbReference>
<evidence type="ECO:0000256" key="2">
    <source>
        <dbReference type="ARBA" id="ARBA00022679"/>
    </source>
</evidence>
<evidence type="ECO:0000256" key="6">
    <source>
        <dbReference type="ARBA" id="ARBA00022801"/>
    </source>
</evidence>
<dbReference type="FunFam" id="3.30.70.270:FF:000020">
    <property type="entry name" value="Transposon Tf2-6 polyprotein-like Protein"/>
    <property type="match status" value="1"/>
</dbReference>
<dbReference type="Pfam" id="PF00665">
    <property type="entry name" value="rve"/>
    <property type="match status" value="1"/>
</dbReference>
<feature type="region of interest" description="Disordered" evidence="8">
    <location>
        <begin position="345"/>
        <end position="392"/>
    </location>
</feature>
<keyword evidence="3" id="KW-0548">Nucleotidyltransferase</keyword>
<keyword evidence="12" id="KW-1185">Reference proteome</keyword>
<feature type="compositionally biased region" description="Low complexity" evidence="8">
    <location>
        <begin position="3292"/>
        <end position="3350"/>
    </location>
</feature>
<evidence type="ECO:0000256" key="5">
    <source>
        <dbReference type="ARBA" id="ARBA00022759"/>
    </source>
</evidence>
<keyword evidence="6" id="KW-0378">Hydrolase</keyword>
<dbReference type="CDD" id="cd01647">
    <property type="entry name" value="RT_LTR"/>
    <property type="match status" value="1"/>
</dbReference>
<dbReference type="InterPro" id="IPR001584">
    <property type="entry name" value="Integrase_cat-core"/>
</dbReference>
<evidence type="ECO:0000256" key="7">
    <source>
        <dbReference type="ARBA" id="ARBA00022918"/>
    </source>
</evidence>
<organism evidence="11 12">
    <name type="scientific">Tetranychus urticae</name>
    <name type="common">Two-spotted spider mite</name>
    <dbReference type="NCBI Taxonomy" id="32264"/>
    <lineage>
        <taxon>Eukaryota</taxon>
        <taxon>Metazoa</taxon>
        <taxon>Ecdysozoa</taxon>
        <taxon>Arthropoda</taxon>
        <taxon>Chelicerata</taxon>
        <taxon>Arachnida</taxon>
        <taxon>Acari</taxon>
        <taxon>Acariformes</taxon>
        <taxon>Trombidiformes</taxon>
        <taxon>Prostigmata</taxon>
        <taxon>Eleutherengona</taxon>
        <taxon>Raphignathae</taxon>
        <taxon>Tetranychoidea</taxon>
        <taxon>Tetranychidae</taxon>
        <taxon>Tetranychus</taxon>
    </lineage>
</organism>
<feature type="compositionally biased region" description="Polar residues" evidence="8">
    <location>
        <begin position="1726"/>
        <end position="1737"/>
    </location>
</feature>
<dbReference type="InterPro" id="IPR000477">
    <property type="entry name" value="RT_dom"/>
</dbReference>
<dbReference type="Pfam" id="PF00078">
    <property type="entry name" value="RVT_1"/>
    <property type="match status" value="1"/>
</dbReference>
<feature type="compositionally biased region" description="Polar residues" evidence="8">
    <location>
        <begin position="409"/>
        <end position="421"/>
    </location>
</feature>
<keyword evidence="4" id="KW-0540">Nuclease</keyword>
<evidence type="ECO:0000259" key="10">
    <source>
        <dbReference type="PROSITE" id="PS50994"/>
    </source>
</evidence>
<evidence type="ECO:0000259" key="9">
    <source>
        <dbReference type="PROSITE" id="PS50878"/>
    </source>
</evidence>
<evidence type="ECO:0000256" key="1">
    <source>
        <dbReference type="ARBA" id="ARBA00012493"/>
    </source>
</evidence>
<feature type="compositionally biased region" description="Basic and acidic residues" evidence="8">
    <location>
        <begin position="2236"/>
        <end position="2253"/>
    </location>
</feature>
<dbReference type="InterPro" id="IPR043502">
    <property type="entry name" value="DNA/RNA_pol_sf"/>
</dbReference>
<feature type="region of interest" description="Disordered" evidence="8">
    <location>
        <begin position="1749"/>
        <end position="1783"/>
    </location>
</feature>
<feature type="region of interest" description="Disordered" evidence="8">
    <location>
        <begin position="1705"/>
        <end position="1737"/>
    </location>
</feature>
<dbReference type="Pfam" id="PF17917">
    <property type="entry name" value="RT_RNaseH"/>
    <property type="match status" value="1"/>
</dbReference>
<dbReference type="SUPFAM" id="SSF56672">
    <property type="entry name" value="DNA/RNA polymerases"/>
    <property type="match status" value="1"/>
</dbReference>
<dbReference type="GO" id="GO:0003964">
    <property type="term" value="F:RNA-directed DNA polymerase activity"/>
    <property type="evidence" value="ECO:0007669"/>
    <property type="project" value="UniProtKB-KW"/>
</dbReference>
<dbReference type="GO" id="GO:0003676">
    <property type="term" value="F:nucleic acid binding"/>
    <property type="evidence" value="ECO:0007669"/>
    <property type="project" value="InterPro"/>
</dbReference>
<feature type="compositionally biased region" description="Polar residues" evidence="8">
    <location>
        <begin position="3200"/>
        <end position="3209"/>
    </location>
</feature>
<feature type="compositionally biased region" description="Polar residues" evidence="8">
    <location>
        <begin position="447"/>
        <end position="467"/>
    </location>
</feature>
<dbReference type="InterPro" id="IPR041588">
    <property type="entry name" value="Integrase_H2C2"/>
</dbReference>
<dbReference type="CDD" id="cd09274">
    <property type="entry name" value="RNase_HI_RT_Ty3"/>
    <property type="match status" value="1"/>
</dbReference>
<dbReference type="InterPro" id="IPR041373">
    <property type="entry name" value="RT_RNaseH"/>
</dbReference>
<dbReference type="Gene3D" id="1.10.340.70">
    <property type="match status" value="1"/>
</dbReference>
<feature type="region of interest" description="Disordered" evidence="8">
    <location>
        <begin position="2179"/>
        <end position="2256"/>
    </location>
</feature>
<feature type="compositionally biased region" description="Low complexity" evidence="8">
    <location>
        <begin position="1751"/>
        <end position="1776"/>
    </location>
</feature>
<dbReference type="Gene3D" id="3.30.70.270">
    <property type="match status" value="2"/>
</dbReference>
<feature type="region of interest" description="Disordered" evidence="8">
    <location>
        <begin position="3195"/>
        <end position="3246"/>
    </location>
</feature>
<feature type="compositionally biased region" description="Low complexity" evidence="8">
    <location>
        <begin position="3216"/>
        <end position="3231"/>
    </location>
</feature>
<dbReference type="Gene3D" id="3.10.10.10">
    <property type="entry name" value="HIV Type 1 Reverse Transcriptase, subunit A, domain 1"/>
    <property type="match status" value="1"/>
</dbReference>
<reference evidence="11" key="2">
    <citation type="submission" date="2016-04" db="UniProtKB">
        <authorList>
            <consortium name="EnsemblMetazoa"/>
        </authorList>
    </citation>
    <scope>IDENTIFICATION</scope>
</reference>
<feature type="domain" description="Integrase catalytic" evidence="10">
    <location>
        <begin position="1402"/>
        <end position="1563"/>
    </location>
</feature>
<feature type="region of interest" description="Disordered" evidence="8">
    <location>
        <begin position="2406"/>
        <end position="2460"/>
    </location>
</feature>
<dbReference type="EMBL" id="CAEY01000037">
    <property type="status" value="NOT_ANNOTATED_CDS"/>
    <property type="molecule type" value="Genomic_DNA"/>
</dbReference>
<dbReference type="GO" id="GO:0004519">
    <property type="term" value="F:endonuclease activity"/>
    <property type="evidence" value="ECO:0007669"/>
    <property type="project" value="UniProtKB-KW"/>
</dbReference>
<feature type="compositionally biased region" description="Polar residues" evidence="8">
    <location>
        <begin position="377"/>
        <end position="392"/>
    </location>
</feature>
<reference evidence="12" key="1">
    <citation type="submission" date="2011-08" db="EMBL/GenBank/DDBJ databases">
        <authorList>
            <person name="Rombauts S."/>
        </authorList>
    </citation>
    <scope>NUCLEOTIDE SEQUENCE</scope>
    <source>
        <strain evidence="12">London</strain>
    </source>
</reference>
<dbReference type="GO" id="GO:0015074">
    <property type="term" value="P:DNA integration"/>
    <property type="evidence" value="ECO:0007669"/>
    <property type="project" value="InterPro"/>
</dbReference>
<feature type="compositionally biased region" description="Low complexity" evidence="8">
    <location>
        <begin position="3475"/>
        <end position="3492"/>
    </location>
</feature>
<proteinExistence type="predicted"/>
<sequence>MRLRSGLHFNAPEGVVTIRMLTPNQAVEHLAVWQVGIPSAPFALKRLYECLRTHLMIYGDTLEDNEIGELPVDAVLNLEIPEWIIECRQQGLTEPEIQTIINTLGRDTETIFRSAPNEIYALPIALGSIRRFIAVLNQHGIQIPVAPPPPPSIASSPPVPPVNIHTQGIDTQSLAASLSVLKPDPQVIEFVKGEDMIEFINKTKSRLAQENVDDATRYRCFRKSLAHEILAIAESEIGETITDYHEYVNALINAIKTPVHQYSASFQLKQLRYNLSEHPSTFIQKLKKAFTKAVGTHTPEIFLHELMSHIPQFLTSEIFTLGYNGNLEQITTYLIRKHFEYTQQQANKSRSDKTHSQPKVSTVSSLLKKPDPRYNSKPYQTKPHMNTSQQSSTITCNYCKKTGHTLNQCRIRPQNNRPYNRNASNSNSNSASNSNANQNQASSSSQPLAITNTPANSSNLTIGSNPNQLPPEPTQDGIRDSRFSYTLRTAQSPPIPMLTHLGESQLSHMPTAVFKLCRPNKEIVREGKVLLDTGSAISALDSTIAEELGAHIVPYSRSLKGIAAQTVVPSHGFAYAVVKHPKMVESRVFRLQIVKDFEPVCLIGNAFLHLYYMQLKSDGNDYITTCSEYLDSTPLDPNFYFRFCTSEETQQIFATTSCPTGNESDSYILDNRTKRSANPVSLQVGNTPAVIAKCDLHSPQELIEIQRNERPFKTKIYDKIDENLPDHLKHQLADLIDSFQDTFAKSKNDLGLVPSSVCPISIDLDGQVPETLPYNCPIHRRNEFKKIIDEMIANDIIEESNAPGGSPAILVPKPDKSYRMVIDYRKLNRLTRVPRHPMPRIDDCLEVVRNGKYFNIFDLAQGYHQIELPPEERIKTVFVTPDGKYHYKRLPMGLASAPFIFQKLMNKVLEGLIYQKCIGYFDDVPIVGKDFPDLLSNTEMVLQRLRQYNLKVKLEKCQLGYTEILLLGHLVSGQGIRPDPKKVESLKNLPYPRNVRELQSILGCYNYFSRYIPNYSTLAAPLYRLISKEKRFRIMPEDKKALDTLKNSLISTTLLVHYDPSLRHKIAADASDHAVGGILQQEDSNSSSYNPNTPIEEVKDWLPLSFYSQKLQKHQKHYSVSEKELLAIFVGINKFNHFLEGEQFLIETDHHALCQLTKVNFKNSRLQRWSIMLSTYDFKVVYKQGSTHPPDCFSRYQSAWSHRKIIDPEEEFLDRLYLIDYVFDPFENRLYDIGFNQLCASESDHLDDFTLPPTLCYSTSTEVDQIKNSVKPSKSEFSLWKEKVREIQTNNPNIQNIIKLYKNNDSVTLKRYVIKDGLLYRKDVNTPFGSRLVIDSKLLKDLFSYEHESPLGGHFGPEKTYFQIARRFWCQYLYDLVKQLCDSCTICQISKPTNVIYVDPSTKPIPNEIFERLELDVQGPIVINQVKKYIIVLVDILSRYVFAKLTTNQTASTVISLLTSLFQTFGFPKVIQTDQGTNFTSEAVHQFLKENGIKHEKSNPYHPQSQGIVERCNRTIAERLRSYVLQHGTKNLKNALEASVFAINTSIHKITRFTPYFLVFGRHPRKPIDNLLEFPDSFSFDVNQARKLAYARLHSQQIYQINRTKALHQSSPYREGDFVFVKNETIDPKISKKLREKYHGPYLVCGIQKGSLLLLELEDLGLFSCNVSNTKLYRGELTEKMKKLKDQFFNPDTFLENEDFNIPDTPSFIDSFNENSDDHSSDIQDLPSTSTETDQNDQLDSIQNQTLNAQNSDSNESSLPPLLPDSLNPNSTNNSSPNPPLIITKNPYNLNQFLNFNFEKPITNHSFKNITNNENNDGFNHIQKELQNETQNLSQTESTNSVSDSIQTHSIPYGISNQTLNNLNSNASLIPNSLDYINKQFNDKNNKKPRKKYITADRAISSQNPNSVSEKRLTRNQAKLTKNLTTNTYVLFLCYFSKDFKTEIRDLEINKSSTLVKAYAFSTNSVNPFQQGERKIKSERHSELNPYSHSLETKEKFSLQNRWLTINHRALIAPSLHLLFTPLSSSYFTLSTLCEQFSFDLISNLFNSQEFSLNYSNFIYHFSDLYPIFNYSLFNCFNFKFLKFNFISFRFIQNFQVNSLELLRPSQNFNYFHFVNFNNLTSSFYKLFQLQNSISLSLSLSKFTSISLSLPLSSEMHPNKQIVKSRILKSTLIERILPTGETEKVPTPPLPIRSPSPSSKTSSLSDSHLVPSLETDDPTVVIMVPRPSEAVSESQNEPRREVVQQSSETDKLKLSSKGAIRTVRESFGVPHPTPSSSSSSFAVHMLPPPPPKNKKFNKNNFQFDALVESDSETDDELKAIRVAQRVSVNGKSDAEASNSGTSNNQVALQTQQTGKRSSNHNYPLDYKRMYLAPPMQARNTQRQYVMAMLPELISKIRVPIRPKYSIPPIPSIPSDNPKPKPSVQWGNPIQEIKRYSRSESSNSETSNSNVPNQKPQQNSHLAPRLFISPNKQFPEKYLKPSEYNFKPREYPAPLPTAPLPHYLSNERFYEVKEIVQAKAKTFSDLKTKFESMIREKIFLNLFDDEKIKTMALNPIPHGITKAQVKSSELDSIEKSIRCYLCEQISIDPKECRSCRKWYCSLCIDWLRDLVSALNLFPLFHPHQFLCLLPECVQHFAFKDDYPFIQPISSTELKEKYNKLQFLCRRNCCDKTFPPNQILEHEKKCRLGLFLEEFDFNIDLPFVSTQAREELVNAPKRLANFLPTHLKTGQANPPPNQNNHENKWYDKFNLWACLSNLKDSNPSDPLLQPSAIRSIANFSLNFWNNYKRIKDPSEPLDEDEDFIQNVVGFEPTIGNRIPSSVPQRPHTVFWSRVPFYLINDSEEWLKIAVGLEPKYIPRYNKDFAPETSQQPLGPFVRIDPLERIPQERREEIINSAKYLFPTSFKGFTALKESNKATTNIQHLQNRHNKAQVQFHEFNRLTVINMPRLRPSTENLIQEAINLHPSPATTYSIHMAYCRIQEMAEPLQVLMRPRPVWVVIVDGYRNIVFESFVSYPYHIHHMDTHFHGLTHRDIKNAKNFESVRNQILEFFLTATSIIGAGLINLLRSLDLTAMEIEHLKPKLREMTQYFSPYREVPASLSLTSFLLFPKFVLRPEPHSPALEAITAMNMYLAFWEPIEEMARKHNGIHFGNIPQTCGNAHMARLFQIYDERVRNRLAEWPTDWTYHIRKGEPRYNCRVASPAQQPGSNYYDSDEHSSTPSPSSQTSSPSSESWNTQPGRPCNQSHSQPLAIQAAKDIPLIDLEPEEPNQMPPPLVPSPPNSTSPHYTPPTPLSRSNSEASVRSNNSNNSNNSHHSNNSNRSAHSNNSQHSNNSNRSVRSNHSNHSQHSNRSLPAQIQPSYFNRQARPRSNSASSQPAHFPPPRIDFPDSSSSSTIYSFLKESDKSVDSGSSLSSSNSSLSQHSHSHSSASSASSNASANRQRELQLQRIRQMIADLPPPFDEAQSPEPNVVSPPGSERYSTSSSNSYHLYSDY</sequence>
<feature type="region of interest" description="Disordered" evidence="8">
    <location>
        <begin position="2328"/>
        <end position="2362"/>
    </location>
</feature>
<feature type="compositionally biased region" description="Polar residues" evidence="8">
    <location>
        <begin position="2450"/>
        <end position="2460"/>
    </location>
</feature>
<dbReference type="Pfam" id="PF17921">
    <property type="entry name" value="Integrase_H2C2"/>
    <property type="match status" value="1"/>
</dbReference>
<evidence type="ECO:0000256" key="3">
    <source>
        <dbReference type="ARBA" id="ARBA00022695"/>
    </source>
</evidence>
<name>A0A158P505_TETUR</name>
<dbReference type="InterPro" id="IPR036397">
    <property type="entry name" value="RNaseH_sf"/>
</dbReference>
<dbReference type="Gene3D" id="3.30.420.10">
    <property type="entry name" value="Ribonuclease H-like superfamily/Ribonuclease H"/>
    <property type="match status" value="2"/>
</dbReference>
<feature type="compositionally biased region" description="Low complexity" evidence="8">
    <location>
        <begin position="2438"/>
        <end position="2449"/>
    </location>
</feature>
<feature type="compositionally biased region" description="Polar residues" evidence="8">
    <location>
        <begin position="3351"/>
        <end position="3375"/>
    </location>
</feature>
<dbReference type="PROSITE" id="PS50994">
    <property type="entry name" value="INTEGRASE"/>
    <property type="match status" value="1"/>
</dbReference>
<evidence type="ECO:0000313" key="11">
    <source>
        <dbReference type="EnsemblMetazoa" id="tetur10g05864.1"/>
    </source>
</evidence>
<feature type="compositionally biased region" description="Low complexity" evidence="8">
    <location>
        <begin position="2195"/>
        <end position="2207"/>
    </location>
</feature>
<feature type="domain" description="Reverse transcriptase" evidence="9">
    <location>
        <begin position="792"/>
        <end position="971"/>
    </location>
</feature>
<evidence type="ECO:0000313" key="12">
    <source>
        <dbReference type="Proteomes" id="UP000015104"/>
    </source>
</evidence>
<dbReference type="InterPro" id="IPR050951">
    <property type="entry name" value="Retrovirus_Pol_polyprotein"/>
</dbReference>
<feature type="compositionally biased region" description="Low complexity" evidence="8">
    <location>
        <begin position="422"/>
        <end position="446"/>
    </location>
</feature>
<dbReference type="GO" id="GO:0042575">
    <property type="term" value="C:DNA polymerase complex"/>
    <property type="evidence" value="ECO:0007669"/>
    <property type="project" value="UniProtKB-ARBA"/>
</dbReference>
<dbReference type="InterPro" id="IPR043128">
    <property type="entry name" value="Rev_trsase/Diguanyl_cyclase"/>
</dbReference>
<accession>A0A158P505</accession>
<feature type="compositionally biased region" description="Pro residues" evidence="8">
    <location>
        <begin position="3268"/>
        <end position="3290"/>
    </location>
</feature>
<dbReference type="SUPFAM" id="SSF53098">
    <property type="entry name" value="Ribonuclease H-like"/>
    <property type="match status" value="1"/>
</dbReference>
<feature type="compositionally biased region" description="Polar residues" evidence="8">
    <location>
        <begin position="2328"/>
        <end position="2361"/>
    </location>
</feature>
<dbReference type="GO" id="GO:0016787">
    <property type="term" value="F:hydrolase activity"/>
    <property type="evidence" value="ECO:0007669"/>
    <property type="project" value="UniProtKB-KW"/>
</dbReference>